<comment type="caution">
    <text evidence="1">The sequence shown here is derived from an EMBL/GenBank/DDBJ whole genome shotgun (WGS) entry which is preliminary data.</text>
</comment>
<dbReference type="Pfam" id="PF04299">
    <property type="entry name" value="FMN_bind_2"/>
    <property type="match status" value="1"/>
</dbReference>
<dbReference type="InterPro" id="IPR007396">
    <property type="entry name" value="TR_PAI2-type"/>
</dbReference>
<accession>A0A4Q9WC01</accession>
<dbReference type="Gene3D" id="2.30.110.10">
    <property type="entry name" value="Electron Transport, Fmn-binding Protein, Chain A"/>
    <property type="match status" value="1"/>
</dbReference>
<dbReference type="GeneID" id="58090843"/>
<name>A0A4Q9WC01_STALU</name>
<sequence length="202" mass="23435">MYIPKHYQMKNDNNIKKFMEEHNFVTIVTVDDHIPIATHVPVMIEYNEDTMYLSGHFAKGNPQWKTIQDNSNILVIFSGPHSYISSSWYEEEDVPTWDYQSVHAYGTGALLNEAELTYALKSMLNKYEAHRENGATWDKLSNQTLKQIKGVIGFKIKVNRLEAAYKLSQTRSEKEKENIISKLKQSNDNVQINLADEIENYK</sequence>
<dbReference type="PANTHER" id="PTHR35802">
    <property type="entry name" value="PROTEASE SYNTHASE AND SPORULATION PROTEIN PAI 2"/>
    <property type="match status" value="1"/>
</dbReference>
<dbReference type="RefSeq" id="WP_002491974.1">
    <property type="nucleotide sequence ID" value="NZ_AP021848.1"/>
</dbReference>
<organism evidence="1 2">
    <name type="scientific">Staphylococcus lugdunensis</name>
    <dbReference type="NCBI Taxonomy" id="28035"/>
    <lineage>
        <taxon>Bacteria</taxon>
        <taxon>Bacillati</taxon>
        <taxon>Bacillota</taxon>
        <taxon>Bacilli</taxon>
        <taxon>Bacillales</taxon>
        <taxon>Staphylococcaceae</taxon>
        <taxon>Staphylococcus</taxon>
    </lineage>
</organism>
<evidence type="ECO:0000313" key="2">
    <source>
        <dbReference type="Proteomes" id="UP000293637"/>
    </source>
</evidence>
<gene>
    <name evidence="1" type="ORF">EQ812_05955</name>
</gene>
<dbReference type="Proteomes" id="UP000293637">
    <property type="component" value="Unassembled WGS sequence"/>
</dbReference>
<dbReference type="InterPro" id="IPR012349">
    <property type="entry name" value="Split_barrel_FMN-bd"/>
</dbReference>
<dbReference type="AlphaFoldDB" id="A0A4Q9WC01"/>
<evidence type="ECO:0000313" key="1">
    <source>
        <dbReference type="EMBL" id="TBW72515.1"/>
    </source>
</evidence>
<dbReference type="PANTHER" id="PTHR35802:SF1">
    <property type="entry name" value="PROTEASE SYNTHASE AND SPORULATION PROTEIN PAI 2"/>
    <property type="match status" value="1"/>
</dbReference>
<dbReference type="PIRSF" id="PIRSF010372">
    <property type="entry name" value="PaiB"/>
    <property type="match status" value="1"/>
</dbReference>
<dbReference type="EMBL" id="SCHB01000003">
    <property type="protein sequence ID" value="TBW72515.1"/>
    <property type="molecule type" value="Genomic_DNA"/>
</dbReference>
<dbReference type="SUPFAM" id="SSF50475">
    <property type="entry name" value="FMN-binding split barrel"/>
    <property type="match status" value="1"/>
</dbReference>
<reference evidence="1 2" key="1">
    <citation type="journal article" date="2019" name="Sci. Transl. Med.">
        <title>Quorum sensing between bacterial species on the skin protects against epidermal injury in atopic dermatitis.</title>
        <authorList>
            <person name="Williams M.R."/>
        </authorList>
    </citation>
    <scope>NUCLEOTIDE SEQUENCE [LARGE SCALE GENOMIC DNA]</scope>
    <source>
        <strain evidence="1 2">E7</strain>
    </source>
</reference>
<proteinExistence type="predicted"/>
<protein>
    <submittedName>
        <fullName evidence="1">FMN-binding negative transcriptional regulator</fullName>
    </submittedName>
</protein>